<dbReference type="Proteomes" id="UP000232003">
    <property type="component" value="Chromosome"/>
</dbReference>
<protein>
    <submittedName>
        <fullName evidence="1">Uncharacterized protein</fullName>
    </submittedName>
</protein>
<reference evidence="1 2" key="1">
    <citation type="submission" date="2017-11" db="EMBL/GenBank/DDBJ databases">
        <title>Complete genome of a free-living desiccation-tolerant cyanobacterium and its photosynthetic adaptation to extreme terrestrial habitat.</title>
        <authorList>
            <person name="Shang J."/>
        </authorList>
    </citation>
    <scope>NUCLEOTIDE SEQUENCE [LARGE SCALE GENOMIC DNA]</scope>
    <source>
        <strain evidence="1 2">CCNUN1</strain>
    </source>
</reference>
<dbReference type="EMBL" id="CP024785">
    <property type="protein sequence ID" value="AUB35595.1"/>
    <property type="molecule type" value="Genomic_DNA"/>
</dbReference>
<accession>A0A2K8SL81</accession>
<organism evidence="1 2">
    <name type="scientific">Nostoc flagelliforme CCNUN1</name>
    <dbReference type="NCBI Taxonomy" id="2038116"/>
    <lineage>
        <taxon>Bacteria</taxon>
        <taxon>Bacillati</taxon>
        <taxon>Cyanobacteriota</taxon>
        <taxon>Cyanophyceae</taxon>
        <taxon>Nostocales</taxon>
        <taxon>Nostocaceae</taxon>
        <taxon>Nostoc</taxon>
    </lineage>
</organism>
<name>A0A2K8SL81_9NOSO</name>
<keyword evidence="2" id="KW-1185">Reference proteome</keyword>
<evidence type="ECO:0000313" key="1">
    <source>
        <dbReference type="EMBL" id="AUB35595.1"/>
    </source>
</evidence>
<dbReference type="RefSeq" id="WP_339382263.1">
    <property type="nucleotide sequence ID" value="NZ_CAWNNC010000001.1"/>
</dbReference>
<proteinExistence type="predicted"/>
<dbReference type="KEGG" id="nfl:COO91_01485"/>
<sequence>MPYFTSTILFVNIPSPESLRYADVAAVAVVAGCRRNTAVA</sequence>
<evidence type="ECO:0000313" key="2">
    <source>
        <dbReference type="Proteomes" id="UP000232003"/>
    </source>
</evidence>
<gene>
    <name evidence="1" type="ORF">COO91_01485</name>
</gene>
<dbReference type="AlphaFoldDB" id="A0A2K8SL81"/>